<dbReference type="InterPro" id="IPR002104">
    <property type="entry name" value="Integrase_catalytic"/>
</dbReference>
<feature type="domain" description="Core-binding (CB)" evidence="7">
    <location>
        <begin position="75"/>
        <end position="156"/>
    </location>
</feature>
<dbReference type="InterPro" id="IPR013762">
    <property type="entry name" value="Integrase-like_cat_sf"/>
</dbReference>
<dbReference type="EMBL" id="CP021659">
    <property type="protein sequence ID" value="AWK13859.1"/>
    <property type="molecule type" value="Genomic_DNA"/>
</dbReference>
<evidence type="ECO:0000256" key="1">
    <source>
        <dbReference type="ARBA" id="ARBA00008857"/>
    </source>
</evidence>
<sequence length="355" mass="40578">MARKRKPANRDLPPNLYVRNNGYYCYRDPRTGKEYGVGSVKRIAINEAIAMNMQIFDQRHSLVDRINVGNTGNTLSVTEWIAQFTEKLHQRGLRPKTIQDYQKRLAPVAHAFPDRILSTLTTKEIAIFLNSYTEQGKNASAKLIRSVLIDMFNEAIAEGHLEANPVEATRNPRVQVRRERLSLEAFLVIREVANQRPPWVGLSMDLALLTGQRMGDIRQMQWKDIHDGKWWLQQQKTGMKLAIPLTLSLAIIDKNVEGILNDCRQHIKGEHYVFVGRTKTCFSQGLLSTGFADSREKSGLKWQGTPPSFHEIRSLSARLYSEARGKDFAQKLLGHKSSVMTDKYRDSRGSEWEEV</sequence>
<dbReference type="RefSeq" id="WP_119797253.1">
    <property type="nucleotide sequence ID" value="NZ_CP021659.1"/>
</dbReference>
<dbReference type="InterPro" id="IPR011010">
    <property type="entry name" value="DNA_brk_join_enz"/>
</dbReference>
<dbReference type="InterPro" id="IPR004107">
    <property type="entry name" value="Integrase_SAM-like_N"/>
</dbReference>
<comment type="similarity">
    <text evidence="1">Belongs to the 'phage' integrase family.</text>
</comment>
<dbReference type="Gene3D" id="3.30.160.60">
    <property type="entry name" value="Classic Zinc Finger"/>
    <property type="match status" value="1"/>
</dbReference>
<dbReference type="Pfam" id="PF02899">
    <property type="entry name" value="Phage_int_SAM_1"/>
    <property type="match status" value="1"/>
</dbReference>
<dbReference type="GO" id="GO:0003677">
    <property type="term" value="F:DNA binding"/>
    <property type="evidence" value="ECO:0007669"/>
    <property type="project" value="UniProtKB-UniRule"/>
</dbReference>
<dbReference type="InterPro" id="IPR015094">
    <property type="entry name" value="Integrase_lambda-typ_DNA-bd_N"/>
</dbReference>
<dbReference type="GO" id="GO:0008907">
    <property type="term" value="F:integrase activity"/>
    <property type="evidence" value="ECO:0007669"/>
    <property type="project" value="InterPro"/>
</dbReference>
<dbReference type="SUPFAM" id="SSF54171">
    <property type="entry name" value="DNA-binding domain"/>
    <property type="match status" value="1"/>
</dbReference>
<dbReference type="Gene3D" id="1.10.443.10">
    <property type="entry name" value="Intergrase catalytic core"/>
    <property type="match status" value="1"/>
</dbReference>
<feature type="domain" description="Tyr recombinase" evidence="6">
    <location>
        <begin position="176"/>
        <end position="355"/>
    </location>
</feature>
<dbReference type="Proteomes" id="UP000261875">
    <property type="component" value="Chromosome"/>
</dbReference>
<dbReference type="AlphaFoldDB" id="A0A2U8I430"/>
<organism evidence="8 9">
    <name type="scientific">Candidatus Fukatsuia symbiotica</name>
    <dbReference type="NCBI Taxonomy" id="1878942"/>
    <lineage>
        <taxon>Bacteria</taxon>
        <taxon>Pseudomonadati</taxon>
        <taxon>Pseudomonadota</taxon>
        <taxon>Gammaproteobacteria</taxon>
        <taxon>Enterobacterales</taxon>
        <taxon>Yersiniaceae</taxon>
        <taxon>Candidatus Fukatsuia</taxon>
    </lineage>
</organism>
<reference evidence="8 9" key="1">
    <citation type="submission" date="2017-05" db="EMBL/GenBank/DDBJ databases">
        <title>Genome sequence of Candidatus Fukatsuia symbiotica and Candidatus Hamiltonella defensa from Acyrthosiphon pisum strain 5D.</title>
        <authorList>
            <person name="Patel V.A."/>
            <person name="Chevignon G."/>
            <person name="Russell J.A."/>
            <person name="Oliver K.M."/>
        </authorList>
    </citation>
    <scope>NUCLEOTIDE SEQUENCE [LARGE SCALE GENOMIC DNA]</scope>
    <source>
        <strain evidence="8 9">5D</strain>
    </source>
</reference>
<keyword evidence="3 5" id="KW-0238">DNA-binding</keyword>
<dbReference type="PANTHER" id="PTHR30629">
    <property type="entry name" value="PROPHAGE INTEGRASE"/>
    <property type="match status" value="1"/>
</dbReference>
<protein>
    <submittedName>
        <fullName evidence="8">Integrase</fullName>
    </submittedName>
</protein>
<evidence type="ECO:0000256" key="3">
    <source>
        <dbReference type="ARBA" id="ARBA00023125"/>
    </source>
</evidence>
<keyword evidence="4" id="KW-0233">DNA recombination</keyword>
<evidence type="ECO:0000256" key="2">
    <source>
        <dbReference type="ARBA" id="ARBA00022908"/>
    </source>
</evidence>
<dbReference type="InterPro" id="IPR044068">
    <property type="entry name" value="CB"/>
</dbReference>
<evidence type="ECO:0000259" key="6">
    <source>
        <dbReference type="PROSITE" id="PS51898"/>
    </source>
</evidence>
<dbReference type="KEGG" id="fsm:CCS41_04230"/>
<accession>A0A2U8I430</accession>
<evidence type="ECO:0000259" key="7">
    <source>
        <dbReference type="PROSITE" id="PS51900"/>
    </source>
</evidence>
<dbReference type="SUPFAM" id="SSF56349">
    <property type="entry name" value="DNA breaking-rejoining enzymes"/>
    <property type="match status" value="1"/>
</dbReference>
<evidence type="ECO:0000313" key="8">
    <source>
        <dbReference type="EMBL" id="AWK13859.1"/>
    </source>
</evidence>
<keyword evidence="9" id="KW-1185">Reference proteome</keyword>
<dbReference type="OrthoDB" id="8781634at2"/>
<evidence type="ECO:0000256" key="5">
    <source>
        <dbReference type="PROSITE-ProRule" id="PRU01248"/>
    </source>
</evidence>
<dbReference type="PROSITE" id="PS51898">
    <property type="entry name" value="TYR_RECOMBINASE"/>
    <property type="match status" value="1"/>
</dbReference>
<dbReference type="Pfam" id="PF09003">
    <property type="entry name" value="Arm-DNA-bind_1"/>
    <property type="match status" value="1"/>
</dbReference>
<gene>
    <name evidence="8" type="ORF">CCS41_04230</name>
</gene>
<evidence type="ECO:0000313" key="9">
    <source>
        <dbReference type="Proteomes" id="UP000261875"/>
    </source>
</evidence>
<dbReference type="InterPro" id="IPR010998">
    <property type="entry name" value="Integrase_recombinase_N"/>
</dbReference>
<dbReference type="InterPro" id="IPR050808">
    <property type="entry name" value="Phage_Integrase"/>
</dbReference>
<dbReference type="PANTHER" id="PTHR30629:SF2">
    <property type="entry name" value="PROPHAGE INTEGRASE INTS-RELATED"/>
    <property type="match status" value="1"/>
</dbReference>
<name>A0A2U8I430_9GAMM</name>
<evidence type="ECO:0000256" key="4">
    <source>
        <dbReference type="ARBA" id="ARBA00023172"/>
    </source>
</evidence>
<dbReference type="InterPro" id="IPR016177">
    <property type="entry name" value="DNA-bd_dom_sf"/>
</dbReference>
<proteinExistence type="inferred from homology"/>
<dbReference type="PROSITE" id="PS51900">
    <property type="entry name" value="CB"/>
    <property type="match status" value="1"/>
</dbReference>
<dbReference type="Gene3D" id="1.10.150.130">
    <property type="match status" value="1"/>
</dbReference>
<dbReference type="GO" id="GO:0006310">
    <property type="term" value="P:DNA recombination"/>
    <property type="evidence" value="ECO:0007669"/>
    <property type="project" value="UniProtKB-KW"/>
</dbReference>
<dbReference type="Pfam" id="PF00589">
    <property type="entry name" value="Phage_integrase"/>
    <property type="match status" value="1"/>
</dbReference>
<keyword evidence="2" id="KW-0229">DNA integration</keyword>